<gene>
    <name evidence="1" type="ORF">ARMOST_04283</name>
</gene>
<dbReference type="Proteomes" id="UP000219338">
    <property type="component" value="Unassembled WGS sequence"/>
</dbReference>
<evidence type="ECO:0000313" key="2">
    <source>
        <dbReference type="Proteomes" id="UP000219338"/>
    </source>
</evidence>
<accession>A0A284QWX5</accession>
<keyword evidence="2" id="KW-1185">Reference proteome</keyword>
<organism evidence="1 2">
    <name type="scientific">Armillaria ostoyae</name>
    <name type="common">Armillaria root rot fungus</name>
    <dbReference type="NCBI Taxonomy" id="47428"/>
    <lineage>
        <taxon>Eukaryota</taxon>
        <taxon>Fungi</taxon>
        <taxon>Dikarya</taxon>
        <taxon>Basidiomycota</taxon>
        <taxon>Agaricomycotina</taxon>
        <taxon>Agaricomycetes</taxon>
        <taxon>Agaricomycetidae</taxon>
        <taxon>Agaricales</taxon>
        <taxon>Marasmiineae</taxon>
        <taxon>Physalacriaceae</taxon>
        <taxon>Armillaria</taxon>
    </lineage>
</organism>
<dbReference type="EMBL" id="FUEG01000003">
    <property type="protein sequence ID" value="SJL00969.1"/>
    <property type="molecule type" value="Genomic_DNA"/>
</dbReference>
<dbReference type="AlphaFoldDB" id="A0A284QWX5"/>
<dbReference type="OrthoDB" id="10523600at2759"/>
<name>A0A284QWX5_ARMOS</name>
<sequence length="271" mass="29509">MKSRKYPTSDGHSQRLGTTRLLICSVTPRGNKGGSAAKMRNDSAGCQGRHRRRVSNFQENDNVTLDQRFAADFTSTTGALEEIKSASFDARNTERKSFRGRIHHRWRLSPSRDLITSATFADWSRVADMVDINERSNTLATNAAHGHFHEFKALLIGNPTSGICATIGVDAFPEGWNGWILEAKRAGISMSVEQALLAITPAEASLKSLALGIPPPSRVLSIGASLSLGHGGCDGGGLCLRPYRRRHQHRKIIANTTLGPRFAVNSRVLPA</sequence>
<protein>
    <submittedName>
        <fullName evidence="1">Uncharacterized protein</fullName>
    </submittedName>
</protein>
<reference evidence="2" key="1">
    <citation type="journal article" date="2017" name="Nat. Ecol. Evol.">
        <title>Genome expansion and lineage-specific genetic innovations in the forest pathogenic fungi Armillaria.</title>
        <authorList>
            <person name="Sipos G."/>
            <person name="Prasanna A.N."/>
            <person name="Walter M.C."/>
            <person name="O'Connor E."/>
            <person name="Balint B."/>
            <person name="Krizsan K."/>
            <person name="Kiss B."/>
            <person name="Hess J."/>
            <person name="Varga T."/>
            <person name="Slot J."/>
            <person name="Riley R."/>
            <person name="Boka B."/>
            <person name="Rigling D."/>
            <person name="Barry K."/>
            <person name="Lee J."/>
            <person name="Mihaltcheva S."/>
            <person name="LaButti K."/>
            <person name="Lipzen A."/>
            <person name="Waldron R."/>
            <person name="Moloney N.M."/>
            <person name="Sperisen C."/>
            <person name="Kredics L."/>
            <person name="Vagvoelgyi C."/>
            <person name="Patrignani A."/>
            <person name="Fitzpatrick D."/>
            <person name="Nagy I."/>
            <person name="Doyle S."/>
            <person name="Anderson J.B."/>
            <person name="Grigoriev I.V."/>
            <person name="Gueldener U."/>
            <person name="Muensterkoetter M."/>
            <person name="Nagy L.G."/>
        </authorList>
    </citation>
    <scope>NUCLEOTIDE SEQUENCE [LARGE SCALE GENOMIC DNA]</scope>
    <source>
        <strain evidence="2">C18/9</strain>
    </source>
</reference>
<evidence type="ECO:0000313" key="1">
    <source>
        <dbReference type="EMBL" id="SJL00969.1"/>
    </source>
</evidence>
<proteinExistence type="predicted"/>